<protein>
    <submittedName>
        <fullName evidence="4">2-oxoacid:acceptor oxidoreductase subunit alpha</fullName>
    </submittedName>
</protein>
<dbReference type="CDD" id="cd07034">
    <property type="entry name" value="TPP_PYR_PFOR_IOR-alpha_like"/>
    <property type="match status" value="1"/>
</dbReference>
<organism evidence="4 5">
    <name type="scientific">Novipirellula rosea</name>
    <dbReference type="NCBI Taxonomy" id="1031540"/>
    <lineage>
        <taxon>Bacteria</taxon>
        <taxon>Pseudomonadati</taxon>
        <taxon>Planctomycetota</taxon>
        <taxon>Planctomycetia</taxon>
        <taxon>Pirellulales</taxon>
        <taxon>Pirellulaceae</taxon>
        <taxon>Novipirellula</taxon>
    </lineage>
</organism>
<feature type="domain" description="Pyruvate flavodoxin/ferredoxin oxidoreductase pyrimidine binding" evidence="3">
    <location>
        <begin position="265"/>
        <end position="476"/>
    </location>
</feature>
<dbReference type="SUPFAM" id="SSF53323">
    <property type="entry name" value="Pyruvate-ferredoxin oxidoreductase, PFOR, domain III"/>
    <property type="match status" value="1"/>
</dbReference>
<dbReference type="Gene3D" id="3.40.50.970">
    <property type="match status" value="1"/>
</dbReference>
<name>A0ABP8NQX4_9BACT</name>
<evidence type="ECO:0000313" key="4">
    <source>
        <dbReference type="EMBL" id="GAA4471280.1"/>
    </source>
</evidence>
<evidence type="ECO:0000313" key="5">
    <source>
        <dbReference type="Proteomes" id="UP001500840"/>
    </source>
</evidence>
<evidence type="ECO:0000256" key="1">
    <source>
        <dbReference type="ARBA" id="ARBA00023002"/>
    </source>
</evidence>
<gene>
    <name evidence="4" type="ORF">GCM10023156_65610</name>
</gene>
<dbReference type="SUPFAM" id="SSF52518">
    <property type="entry name" value="Thiamin diphosphate-binding fold (THDP-binding)"/>
    <property type="match status" value="1"/>
</dbReference>
<proteinExistence type="predicted"/>
<dbReference type="InterPro" id="IPR029061">
    <property type="entry name" value="THDP-binding"/>
</dbReference>
<dbReference type="Proteomes" id="UP001500840">
    <property type="component" value="Unassembled WGS sequence"/>
</dbReference>
<dbReference type="InterPro" id="IPR002880">
    <property type="entry name" value="Pyrv_Fd/Flavodoxin_OxRdtase_N"/>
</dbReference>
<dbReference type="Pfam" id="PF01855">
    <property type="entry name" value="POR_N"/>
    <property type="match status" value="1"/>
</dbReference>
<dbReference type="Pfam" id="PF01558">
    <property type="entry name" value="POR"/>
    <property type="match status" value="1"/>
</dbReference>
<dbReference type="PANTHER" id="PTHR32154">
    <property type="entry name" value="PYRUVATE-FLAVODOXIN OXIDOREDUCTASE-RELATED"/>
    <property type="match status" value="1"/>
</dbReference>
<dbReference type="InterPro" id="IPR009014">
    <property type="entry name" value="Transketo_C/PFOR_II"/>
</dbReference>
<dbReference type="PANTHER" id="PTHR32154:SF20">
    <property type="entry name" value="2-OXOGLUTARATE OXIDOREDUCTASE SUBUNIT KORA"/>
    <property type="match status" value="1"/>
</dbReference>
<dbReference type="EMBL" id="BAABGA010000120">
    <property type="protein sequence ID" value="GAA4471280.1"/>
    <property type="molecule type" value="Genomic_DNA"/>
</dbReference>
<dbReference type="SUPFAM" id="SSF52922">
    <property type="entry name" value="TK C-terminal domain-like"/>
    <property type="match status" value="1"/>
</dbReference>
<accession>A0ABP8NQX4</accession>
<reference evidence="5" key="1">
    <citation type="journal article" date="2019" name="Int. J. Syst. Evol. Microbiol.">
        <title>The Global Catalogue of Microorganisms (GCM) 10K type strain sequencing project: providing services to taxonomists for standard genome sequencing and annotation.</title>
        <authorList>
            <consortium name="The Broad Institute Genomics Platform"/>
            <consortium name="The Broad Institute Genome Sequencing Center for Infectious Disease"/>
            <person name="Wu L."/>
            <person name="Ma J."/>
        </authorList>
    </citation>
    <scope>NUCLEOTIDE SEQUENCE [LARGE SCALE GENOMIC DNA]</scope>
    <source>
        <strain evidence="5">JCM 17759</strain>
    </source>
</reference>
<sequence>MTASPTTLKDVSTVSGITVRLAGDSGDGMQLLGTQLTNTSALAGNDVATFPDFPAEIRAPRGTRAGVSGFQVRFASEEIFTPGDYLDALVVMNPAAMVTNLGDLRKGGILIANEDGFNEKEFKLAKVESNPLDASVIEEVYRVIKVPMTALTRDAVAAHGLSQKIADRCKNFFAMGLVYWLFGRSLDPTLRFIQDKFGKKPDIAAANEAALRAGWAYGETTEAFGESYQVEAAELEKGTYRNMMGNQALAWGLVAASKLSSKDMFYGTYPITPASDILHELTRFKNFGVRTFQAEDEIAAVCATIGAAFGGTMAVTASSGPGIALKAEAMGLGMMLELPMIVINVQRGGPSTGLPTKTEQSDLLQCMFGRNGESPLPILAPRSPGDCFDIAVEAWRIATECMCPVVILSDGYIANGSEPWKIPDVAKLPKIKITHPEGADPDEPFMPYARDENLARPWAIPGTEGLMHRLGGLEKEDGTGNVSYDPANHQHMTDTRAAKVSRIAERIPDQDVYGETSGDVLVISWGGTYGSCHTAVRTCRNAGHSVSHAHLRYINPMPKNLGELMKGFNKVIVPELNTGQLRMLLRAKHLVDCIGVNKIQGKPFAVSELVEAIEEHVSTAKGGKSKADVRSKAG</sequence>
<dbReference type="Gene3D" id="3.40.920.10">
    <property type="entry name" value="Pyruvate-ferredoxin oxidoreductase, PFOR, domain III"/>
    <property type="match status" value="1"/>
</dbReference>
<dbReference type="InterPro" id="IPR019752">
    <property type="entry name" value="Pyrv/ketoisovalerate_OxRed_cat"/>
</dbReference>
<feature type="domain" description="Pyruvate/ketoisovalerate oxidoreductase catalytic" evidence="2">
    <location>
        <begin position="26"/>
        <end position="214"/>
    </location>
</feature>
<dbReference type="InterPro" id="IPR050722">
    <property type="entry name" value="Pyruvate:ferred/Flavod_OxRd"/>
</dbReference>
<dbReference type="NCBIfam" id="TIGR03710">
    <property type="entry name" value="OAFO_sf"/>
    <property type="match status" value="1"/>
</dbReference>
<evidence type="ECO:0000259" key="3">
    <source>
        <dbReference type="Pfam" id="PF01855"/>
    </source>
</evidence>
<keyword evidence="1" id="KW-0560">Oxidoreductase</keyword>
<evidence type="ECO:0000259" key="2">
    <source>
        <dbReference type="Pfam" id="PF01558"/>
    </source>
</evidence>
<comment type="caution">
    <text evidence="4">The sequence shown here is derived from an EMBL/GenBank/DDBJ whole genome shotgun (WGS) entry which is preliminary data.</text>
</comment>
<dbReference type="Gene3D" id="3.40.50.920">
    <property type="match status" value="1"/>
</dbReference>
<dbReference type="RefSeq" id="WP_339942829.1">
    <property type="nucleotide sequence ID" value="NZ_BAABGA010000120.1"/>
</dbReference>
<dbReference type="InterPro" id="IPR002869">
    <property type="entry name" value="Pyrv_flavodox_OxRed_cen"/>
</dbReference>
<dbReference type="InterPro" id="IPR022367">
    <property type="entry name" value="2-oxoacid/accept_OxRdtase_asu"/>
</dbReference>
<keyword evidence="5" id="KW-1185">Reference proteome</keyword>